<gene>
    <name evidence="2" type="ORF">TBIB3V08_LOCUS9199</name>
</gene>
<accession>A0A7R9F6S5</accession>
<feature type="region of interest" description="Disordered" evidence="1">
    <location>
        <begin position="1"/>
        <end position="68"/>
    </location>
</feature>
<organism evidence="2">
    <name type="scientific">Timema bartmani</name>
    <dbReference type="NCBI Taxonomy" id="61472"/>
    <lineage>
        <taxon>Eukaryota</taxon>
        <taxon>Metazoa</taxon>
        <taxon>Ecdysozoa</taxon>
        <taxon>Arthropoda</taxon>
        <taxon>Hexapoda</taxon>
        <taxon>Insecta</taxon>
        <taxon>Pterygota</taxon>
        <taxon>Neoptera</taxon>
        <taxon>Polyneoptera</taxon>
        <taxon>Phasmatodea</taxon>
        <taxon>Timematodea</taxon>
        <taxon>Timematoidea</taxon>
        <taxon>Timematidae</taxon>
        <taxon>Timema</taxon>
    </lineage>
</organism>
<evidence type="ECO:0000313" key="2">
    <source>
        <dbReference type="EMBL" id="CAD7446879.1"/>
    </source>
</evidence>
<protein>
    <submittedName>
        <fullName evidence="2">Uncharacterized protein</fullName>
    </submittedName>
</protein>
<dbReference type="EMBL" id="OD568364">
    <property type="protein sequence ID" value="CAD7446879.1"/>
    <property type="molecule type" value="Genomic_DNA"/>
</dbReference>
<reference evidence="2" key="1">
    <citation type="submission" date="2020-11" db="EMBL/GenBank/DDBJ databases">
        <authorList>
            <person name="Tran Van P."/>
        </authorList>
    </citation>
    <scope>NUCLEOTIDE SEQUENCE</scope>
</reference>
<sequence length="96" mass="10973">MNCRYQNEPHSLGLKVTITTTTPIPNNNNNNNNNNSNSSTGPRTQKISRGEREIRLPQYQTSSFTPENKRLVHPFHRRAALSFQGQPFNQICTSME</sequence>
<dbReference type="AlphaFoldDB" id="A0A7R9F6S5"/>
<proteinExistence type="predicted"/>
<evidence type="ECO:0000256" key="1">
    <source>
        <dbReference type="SAM" id="MobiDB-lite"/>
    </source>
</evidence>
<name>A0A7R9F6S5_9NEOP</name>
<feature type="compositionally biased region" description="Low complexity" evidence="1">
    <location>
        <begin position="17"/>
        <end position="40"/>
    </location>
</feature>